<keyword evidence="3" id="KW-1185">Reference proteome</keyword>
<accession>A0A3M7MG55</accession>
<feature type="domain" description="Protein kinase" evidence="1">
    <location>
        <begin position="31"/>
        <end position="293"/>
    </location>
</feature>
<dbReference type="OrthoDB" id="1668230at2759"/>
<dbReference type="GO" id="GO:0005524">
    <property type="term" value="F:ATP binding"/>
    <property type="evidence" value="ECO:0007669"/>
    <property type="project" value="InterPro"/>
</dbReference>
<keyword evidence="2" id="KW-0418">Kinase</keyword>
<evidence type="ECO:0000313" key="2">
    <source>
        <dbReference type="EMBL" id="RMZ73485.1"/>
    </source>
</evidence>
<dbReference type="InterPro" id="IPR011009">
    <property type="entry name" value="Kinase-like_dom_sf"/>
</dbReference>
<dbReference type="Gene3D" id="1.10.510.10">
    <property type="entry name" value="Transferase(Phosphotransferase) domain 1"/>
    <property type="match status" value="1"/>
</dbReference>
<dbReference type="InterPro" id="IPR000719">
    <property type="entry name" value="Prot_kinase_dom"/>
</dbReference>
<sequence>MSEALATFSDGTAVPMDGKFHVDPSRPQSSVRYLKSWHPPGISEVLSGGNTARLGLLPDGTILKYVHDRDDRWAIKGLDIEHHILTALGSHQRLVRYLGIHEYGLRFQFEVNGDLRRYFSKTDLKIIPIRQREKWVRQAAESIAFIHSKDVIHCDIHPNNFLLDAQLNLRLCDFAGSLFGELDGKAMESTAFFLPRDALSTPNAQSDIFALGSVMYYIMAGGREPYDGLSEDEITARFSQGEFPHDVDEFECCGQTISGCWTGKFISVQEVVVSLSQEKEAAGASCQGHPPTA</sequence>
<dbReference type="Pfam" id="PF00069">
    <property type="entry name" value="Pkinase"/>
    <property type="match status" value="1"/>
</dbReference>
<proteinExistence type="predicted"/>
<dbReference type="Proteomes" id="UP000265663">
    <property type="component" value="Unassembled WGS sequence"/>
</dbReference>
<keyword evidence="2" id="KW-0808">Transferase</keyword>
<dbReference type="SUPFAM" id="SSF56112">
    <property type="entry name" value="Protein kinase-like (PK-like)"/>
    <property type="match status" value="1"/>
</dbReference>
<gene>
    <name evidence="2" type="ORF">GMOD_00008003</name>
</gene>
<name>A0A3M7MG55_9PLEO</name>
<protein>
    <submittedName>
        <fullName evidence="2">Serine threonine kinase</fullName>
    </submittedName>
</protein>
<dbReference type="PANTHER" id="PTHR24362">
    <property type="entry name" value="SERINE/THREONINE-PROTEIN KINASE NEK"/>
    <property type="match status" value="1"/>
</dbReference>
<evidence type="ECO:0000313" key="3">
    <source>
        <dbReference type="Proteomes" id="UP000265663"/>
    </source>
</evidence>
<dbReference type="EMBL" id="KE747840">
    <property type="protein sequence ID" value="RMZ73485.1"/>
    <property type="molecule type" value="Genomic_DNA"/>
</dbReference>
<reference evidence="2 3" key="1">
    <citation type="journal article" date="2014" name="PLoS ONE">
        <title>De novo Genome Assembly of the Fungal Plant Pathogen Pyrenophora semeniperda.</title>
        <authorList>
            <person name="Soliai M.M."/>
            <person name="Meyer S.E."/>
            <person name="Udall J.A."/>
            <person name="Elzinga D.E."/>
            <person name="Hermansen R.A."/>
            <person name="Bodily P.M."/>
            <person name="Hart A.A."/>
            <person name="Coleman C.E."/>
        </authorList>
    </citation>
    <scope>NUCLEOTIDE SEQUENCE [LARGE SCALE GENOMIC DNA]</scope>
    <source>
        <strain evidence="2 3">CCB06</strain>
        <tissue evidence="2">Mycelium</tissue>
    </source>
</reference>
<dbReference type="PANTHER" id="PTHR24362:SF309">
    <property type="entry name" value="PROTEIN KINASE DOMAIN-CONTAINING PROTEIN"/>
    <property type="match status" value="1"/>
</dbReference>
<evidence type="ECO:0000259" key="1">
    <source>
        <dbReference type="PROSITE" id="PS50011"/>
    </source>
</evidence>
<dbReference type="PROSITE" id="PS50011">
    <property type="entry name" value="PROTEIN_KINASE_DOM"/>
    <property type="match status" value="1"/>
</dbReference>
<organism evidence="2 3">
    <name type="scientific">Pyrenophora seminiperda CCB06</name>
    <dbReference type="NCBI Taxonomy" id="1302712"/>
    <lineage>
        <taxon>Eukaryota</taxon>
        <taxon>Fungi</taxon>
        <taxon>Dikarya</taxon>
        <taxon>Ascomycota</taxon>
        <taxon>Pezizomycotina</taxon>
        <taxon>Dothideomycetes</taxon>
        <taxon>Pleosporomycetidae</taxon>
        <taxon>Pleosporales</taxon>
        <taxon>Pleosporineae</taxon>
        <taxon>Pleosporaceae</taxon>
        <taxon>Pyrenophora</taxon>
    </lineage>
</organism>
<dbReference type="AlphaFoldDB" id="A0A3M7MG55"/>
<dbReference type="GO" id="GO:0004672">
    <property type="term" value="F:protein kinase activity"/>
    <property type="evidence" value="ECO:0007669"/>
    <property type="project" value="InterPro"/>
</dbReference>